<dbReference type="AlphaFoldDB" id="A0A239HYQ9"/>
<accession>A0A239HYQ9</accession>
<evidence type="ECO:0000313" key="2">
    <source>
        <dbReference type="Proteomes" id="UP000198304"/>
    </source>
</evidence>
<proteinExistence type="predicted"/>
<keyword evidence="2" id="KW-1185">Reference proteome</keyword>
<evidence type="ECO:0000313" key="1">
    <source>
        <dbReference type="EMBL" id="SNS86455.1"/>
    </source>
</evidence>
<dbReference type="OrthoDB" id="9763894at2"/>
<dbReference type="EMBL" id="FZOJ01000024">
    <property type="protein sequence ID" value="SNS86455.1"/>
    <property type="molecule type" value="Genomic_DNA"/>
</dbReference>
<name>A0A239HYQ9_9FIRM</name>
<dbReference type="RefSeq" id="WP_089284403.1">
    <property type="nucleotide sequence ID" value="NZ_FZOJ01000024.1"/>
</dbReference>
<reference evidence="1 2" key="1">
    <citation type="submission" date="2017-06" db="EMBL/GenBank/DDBJ databases">
        <authorList>
            <person name="Kim H.J."/>
            <person name="Triplett B.A."/>
        </authorList>
    </citation>
    <scope>NUCLEOTIDE SEQUENCE [LARGE SCALE GENOMIC DNA]</scope>
    <source>
        <strain evidence="1 2">SCA</strain>
    </source>
</reference>
<gene>
    <name evidence="1" type="ORF">SAMN05446037_102469</name>
</gene>
<organism evidence="1 2">
    <name type="scientific">Anaerovirgula multivorans</name>
    <dbReference type="NCBI Taxonomy" id="312168"/>
    <lineage>
        <taxon>Bacteria</taxon>
        <taxon>Bacillati</taxon>
        <taxon>Bacillota</taxon>
        <taxon>Clostridia</taxon>
        <taxon>Peptostreptococcales</taxon>
        <taxon>Natronincolaceae</taxon>
        <taxon>Anaerovirgula</taxon>
    </lineage>
</organism>
<dbReference type="Proteomes" id="UP000198304">
    <property type="component" value="Unassembled WGS sequence"/>
</dbReference>
<protein>
    <submittedName>
        <fullName evidence="1">Uncharacterized protein</fullName>
    </submittedName>
</protein>
<sequence>MAGYHTGYGNIIGQAIGARHSHLDNAGYSIDQENESFTKQEIVEKLIEEEINKKLKKEEAEEILEIYIKEIEKKFSYT</sequence>